<keyword evidence="3 5" id="KW-0687">Ribonucleoprotein</keyword>
<dbReference type="InterPro" id="IPR002677">
    <property type="entry name" value="Ribosomal_bL32"/>
</dbReference>
<keyword evidence="9" id="KW-1185">Reference proteome</keyword>
<dbReference type="GO" id="GO:0006412">
    <property type="term" value="P:translation"/>
    <property type="evidence" value="ECO:0007669"/>
    <property type="project" value="UniProtKB-UniRule"/>
</dbReference>
<evidence type="ECO:0000313" key="9">
    <source>
        <dbReference type="Proteomes" id="UP000007468"/>
    </source>
</evidence>
<dbReference type="InterPro" id="IPR044957">
    <property type="entry name" value="Ribosomal_bL32_bact"/>
</dbReference>
<proteinExistence type="inferred from homology"/>
<dbReference type="STRING" id="546269.HMPREF0389_01660"/>
<evidence type="ECO:0000313" key="7">
    <source>
        <dbReference type="EMBL" id="ADW16151.1"/>
    </source>
</evidence>
<organism evidence="8 9">
    <name type="scientific">Filifactor alocis (strain ATCC 35896 / CCUG 47790 / D40 B5)</name>
    <name type="common">Fusobacterium alocis</name>
    <dbReference type="NCBI Taxonomy" id="546269"/>
    <lineage>
        <taxon>Bacteria</taxon>
        <taxon>Bacillati</taxon>
        <taxon>Bacillota</taxon>
        <taxon>Clostridia</taxon>
        <taxon>Peptostreptococcales</taxon>
        <taxon>Filifactoraceae</taxon>
        <taxon>Filifactor</taxon>
    </lineage>
</organism>
<dbReference type="InterPro" id="IPR011332">
    <property type="entry name" value="Ribosomal_zn-bd"/>
</dbReference>
<evidence type="ECO:0000256" key="3">
    <source>
        <dbReference type="ARBA" id="ARBA00023274"/>
    </source>
</evidence>
<dbReference type="HAMAP" id="MF_00340">
    <property type="entry name" value="Ribosomal_bL32"/>
    <property type="match status" value="1"/>
</dbReference>
<gene>
    <name evidence="5 8" type="primary">rpmF</name>
    <name evidence="8" type="ordered locus">HMPREF0389_01660</name>
    <name evidence="7" type="ordered locus">HMPREF0389_01705</name>
</gene>
<keyword evidence="2 5" id="KW-0689">Ribosomal protein</keyword>
<dbReference type="Proteomes" id="UP000007468">
    <property type="component" value="Chromosome"/>
</dbReference>
<dbReference type="SUPFAM" id="SSF57829">
    <property type="entry name" value="Zn-binding ribosomal proteins"/>
    <property type="match status" value="1"/>
</dbReference>
<feature type="region of interest" description="Disordered" evidence="6">
    <location>
        <begin position="1"/>
        <end position="21"/>
    </location>
</feature>
<evidence type="ECO:0000256" key="4">
    <source>
        <dbReference type="ARBA" id="ARBA00035178"/>
    </source>
</evidence>
<reference evidence="8" key="1">
    <citation type="submission" date="2010-12" db="EMBL/GenBank/DDBJ databases">
        <title>The Genome Sequence of Filifactor alocis strain ATCC 35896.</title>
        <authorList>
            <consortium name="The Broad Institute Genome Sequencing Platform"/>
            <person name="Ward D."/>
            <person name="Earl A."/>
            <person name="Feldgarden M."/>
            <person name="Young S.K."/>
            <person name="Gargeya S."/>
            <person name="Zeng Q."/>
            <person name="Alvarado L."/>
            <person name="Berlin A."/>
            <person name="Bochicchio J."/>
            <person name="Chapman S.B."/>
            <person name="Chen Z."/>
            <person name="Freedman E."/>
            <person name="Gellesch M."/>
            <person name="Goldberg J."/>
            <person name="Griggs A."/>
            <person name="Gujja S."/>
            <person name="Heilman E."/>
            <person name="Heiman D."/>
            <person name="Howarth C."/>
            <person name="Mehta T."/>
            <person name="Neiman D."/>
            <person name="Pearson M."/>
            <person name="Roberts A."/>
            <person name="Saif S."/>
            <person name="Shea T."/>
            <person name="Shenoy N."/>
            <person name="Sisk P."/>
            <person name="Stolte C."/>
            <person name="Sykes S."/>
            <person name="White J."/>
            <person name="Yandava C."/>
            <person name="Izard J."/>
            <person name="Blanton J.M."/>
            <person name="Baranova O.V."/>
            <person name="Tanner A.C."/>
            <person name="Dewhirst F.E."/>
            <person name="Haas B."/>
            <person name="Nusbaum C."/>
            <person name="Birren B."/>
        </authorList>
    </citation>
    <scope>NUCLEOTIDE SEQUENCE</scope>
    <source>
        <strain evidence="8">ATCC 35896</strain>
    </source>
</reference>
<dbReference type="Pfam" id="PF01783">
    <property type="entry name" value="Ribosomal_L32p"/>
    <property type="match status" value="1"/>
</dbReference>
<dbReference type="OrthoDB" id="9812874at2"/>
<dbReference type="NCBIfam" id="TIGR01031">
    <property type="entry name" value="rpmF_bact"/>
    <property type="match status" value="1"/>
</dbReference>
<dbReference type="AlphaFoldDB" id="D6GU70"/>
<protein>
    <recommendedName>
        <fullName evidence="4 5">Large ribosomal subunit protein bL32</fullName>
    </recommendedName>
</protein>
<dbReference type="KEGG" id="faa:HMPREF0389_01705"/>
<accession>D6GU70</accession>
<dbReference type="EMBL" id="CP002390">
    <property type="protein sequence ID" value="ADW16151.1"/>
    <property type="molecule type" value="Genomic_DNA"/>
</dbReference>
<name>D6GU70_FILAD</name>
<dbReference type="PATRIC" id="fig|546269.5.peg.1016"/>
<dbReference type="eggNOG" id="COG0333">
    <property type="taxonomic scope" value="Bacteria"/>
</dbReference>
<evidence type="ECO:0000256" key="6">
    <source>
        <dbReference type="SAM" id="MobiDB-lite"/>
    </source>
</evidence>
<sequence length="58" mass="6391">MAVPKRKTAKSATRSRRSANMKMTAKTLVKCSNCGEFALPHHVCAECGHYKGREVIAK</sequence>
<evidence type="ECO:0000256" key="1">
    <source>
        <dbReference type="ARBA" id="ARBA00008560"/>
    </source>
</evidence>
<comment type="similarity">
    <text evidence="1 5">Belongs to the bacterial ribosomal protein bL32 family.</text>
</comment>
<evidence type="ECO:0000256" key="5">
    <source>
        <dbReference type="HAMAP-Rule" id="MF_00340"/>
    </source>
</evidence>
<dbReference type="GO" id="GO:0015934">
    <property type="term" value="C:large ribosomal subunit"/>
    <property type="evidence" value="ECO:0007669"/>
    <property type="project" value="InterPro"/>
</dbReference>
<dbReference type="PANTHER" id="PTHR35534:SF1">
    <property type="entry name" value="LARGE RIBOSOMAL SUBUNIT PROTEIN BL32"/>
    <property type="match status" value="1"/>
</dbReference>
<dbReference type="GO" id="GO:0003735">
    <property type="term" value="F:structural constituent of ribosome"/>
    <property type="evidence" value="ECO:0007669"/>
    <property type="project" value="InterPro"/>
</dbReference>
<evidence type="ECO:0000313" key="8">
    <source>
        <dbReference type="EMBL" id="EFE27587.1"/>
    </source>
</evidence>
<feature type="compositionally biased region" description="Basic residues" evidence="6">
    <location>
        <begin position="1"/>
        <end position="19"/>
    </location>
</feature>
<reference evidence="9" key="2">
    <citation type="submission" date="2010-12" db="EMBL/GenBank/DDBJ databases">
        <title>The genome sequence of Filifactor alocis strain ATCC 35896.</title>
        <authorList>
            <consortium name="The Broad Institute Genome Sequencing Platform"/>
            <person name="Ward D."/>
            <person name="Earl A."/>
            <person name="Feldgarden M."/>
            <person name="Young S.K."/>
            <person name="Gargeya S."/>
            <person name="Zeng Q."/>
            <person name="Alvarado L."/>
            <person name="Berlin A."/>
            <person name="Bochicchio J."/>
            <person name="Chapman S.B."/>
            <person name="Chen Z."/>
            <person name="Freedman E."/>
            <person name="Gellesch M."/>
            <person name="Goldberg J."/>
            <person name="Griggs A."/>
            <person name="Gujja S."/>
            <person name="Heilman E."/>
            <person name="Heiman D."/>
            <person name="Howarth C."/>
            <person name="Mehta T."/>
            <person name="Neiman D."/>
            <person name="Pearson M."/>
            <person name="Roberts A."/>
            <person name="Saif S."/>
            <person name="Shea T."/>
            <person name="Shenoy N."/>
            <person name="Sisk P."/>
            <person name="Stolte C."/>
            <person name="Sykes S."/>
            <person name="White J."/>
            <person name="Yandava C."/>
            <person name="Izard J."/>
            <person name="Blanton J.M."/>
            <person name="Baranova O.V."/>
            <person name="Tanner A.C."/>
            <person name="Dewhirst F.E."/>
            <person name="Haas B."/>
            <person name="Nusbaum C."/>
            <person name="Birren B."/>
        </authorList>
    </citation>
    <scope>NUCLEOTIDE SEQUENCE [LARGE SCALE GENOMIC DNA]</scope>
    <source>
        <strain evidence="9">ATCC 35896 / CCUG 47790 / D40 B5</strain>
        <strain evidence="9">ATCC 35896 / D40 B5</strain>
    </source>
</reference>
<dbReference type="EMBL" id="CP002390">
    <property type="protein sequence ID" value="EFE27587.1"/>
    <property type="molecule type" value="Genomic_DNA"/>
</dbReference>
<evidence type="ECO:0000256" key="2">
    <source>
        <dbReference type="ARBA" id="ARBA00022980"/>
    </source>
</evidence>
<dbReference type="HOGENOM" id="CLU_129084_1_3_9"/>
<dbReference type="PANTHER" id="PTHR35534">
    <property type="entry name" value="50S RIBOSOMAL PROTEIN L32"/>
    <property type="match status" value="1"/>
</dbReference>
<dbReference type="RefSeq" id="WP_014262290.1">
    <property type="nucleotide sequence ID" value="NC_016630.1"/>
</dbReference>
<dbReference type="KEGG" id="faa:HMPREF0389_01660"/>